<dbReference type="Proteomes" id="UP000001225">
    <property type="component" value="Chromosome"/>
</dbReference>
<protein>
    <submittedName>
        <fullName evidence="2">Secreted protein</fullName>
    </submittedName>
</protein>
<dbReference type="AlphaFoldDB" id="A9IFC8"/>
<dbReference type="STRING" id="94624.Bpet4663"/>
<accession>A9IFC8</accession>
<dbReference type="EMBL" id="AM902716">
    <property type="protein sequence ID" value="CAP45014.1"/>
    <property type="molecule type" value="Genomic_DNA"/>
</dbReference>
<feature type="region of interest" description="Disordered" evidence="1">
    <location>
        <begin position="43"/>
        <end position="69"/>
    </location>
</feature>
<evidence type="ECO:0000256" key="1">
    <source>
        <dbReference type="SAM" id="MobiDB-lite"/>
    </source>
</evidence>
<feature type="compositionally biased region" description="Low complexity" evidence="1">
    <location>
        <begin position="43"/>
        <end position="58"/>
    </location>
</feature>
<reference evidence="2 3" key="1">
    <citation type="journal article" date="2008" name="BMC Genomics">
        <title>The missing link: Bordetella petrii is endowed with both the metabolic versatility of environmental bacteria and virulence traits of pathogenic Bordetellae.</title>
        <authorList>
            <person name="Gross R."/>
            <person name="Guzman C.A."/>
            <person name="Sebaihia M."/>
            <person name="Martins Dos Santos V.A."/>
            <person name="Pieper D.H."/>
            <person name="Koebnik R."/>
            <person name="Lechner M."/>
            <person name="Bartels D."/>
            <person name="Buhrmester J."/>
            <person name="Choudhuri J.V."/>
            <person name="Ebensen T."/>
            <person name="Gaigalat L."/>
            <person name="Herrmann S."/>
            <person name="Khachane A.N."/>
            <person name="Larisch C."/>
            <person name="Link S."/>
            <person name="Linke B."/>
            <person name="Meyer F."/>
            <person name="Mormann S."/>
            <person name="Nakunst D."/>
            <person name="Rueckert C."/>
            <person name="Schneiker-Bekel S."/>
            <person name="Schulze K."/>
            <person name="Vorhoelter F.J."/>
            <person name="Yevsa T."/>
            <person name="Engle J.T."/>
            <person name="Goldman W.E."/>
            <person name="Puehler A."/>
            <person name="Goebel U.B."/>
            <person name="Goesmann A."/>
            <person name="Bloecker H."/>
            <person name="Kaiser O."/>
            <person name="Martinez-Arias R."/>
        </authorList>
    </citation>
    <scope>NUCLEOTIDE SEQUENCE [LARGE SCALE GENOMIC DNA]</scope>
    <source>
        <strain evidence="3">ATCC BAA-461 / DSM 12804 / CCUG 43448 / CIP 107267 / Se-1111R</strain>
    </source>
</reference>
<dbReference type="KEGG" id="bpt:Bpet4663"/>
<sequence length="83" mass="8417">MQSISYLVASEETDMSKTHPRLSRRAFLASAAGAGAAAAGAVALPGSAAQPPSSATASPPAPAQGGGYRLSEHVKRYYKTTLV</sequence>
<dbReference type="PROSITE" id="PS51318">
    <property type="entry name" value="TAT"/>
    <property type="match status" value="1"/>
</dbReference>
<name>A9IFC8_BORPD</name>
<dbReference type="InterPro" id="IPR006311">
    <property type="entry name" value="TAT_signal"/>
</dbReference>
<organism evidence="2 3">
    <name type="scientific">Bordetella petrii (strain ATCC BAA-461 / DSM 12804 / CCUG 43448 / CIP 107267 / Se-1111R)</name>
    <dbReference type="NCBI Taxonomy" id="340100"/>
    <lineage>
        <taxon>Bacteria</taxon>
        <taxon>Pseudomonadati</taxon>
        <taxon>Pseudomonadota</taxon>
        <taxon>Betaproteobacteria</taxon>
        <taxon>Burkholderiales</taxon>
        <taxon>Alcaligenaceae</taxon>
        <taxon>Bordetella</taxon>
    </lineage>
</organism>
<gene>
    <name evidence="2" type="ordered locus">Bpet4663</name>
</gene>
<proteinExistence type="predicted"/>
<feature type="region of interest" description="Disordered" evidence="1">
    <location>
        <begin position="1"/>
        <end position="20"/>
    </location>
</feature>
<keyword evidence="3" id="KW-1185">Reference proteome</keyword>
<evidence type="ECO:0000313" key="2">
    <source>
        <dbReference type="EMBL" id="CAP45014.1"/>
    </source>
</evidence>
<evidence type="ECO:0000313" key="3">
    <source>
        <dbReference type="Proteomes" id="UP000001225"/>
    </source>
</evidence>